<dbReference type="PANTHER" id="PTHR43433:SF5">
    <property type="entry name" value="AB HYDROLASE-1 DOMAIN-CONTAINING PROTEIN"/>
    <property type="match status" value="1"/>
</dbReference>
<organism evidence="2 3">
    <name type="scientific">Rhodopseudomonas faecalis</name>
    <dbReference type="NCBI Taxonomy" id="99655"/>
    <lineage>
        <taxon>Bacteria</taxon>
        <taxon>Pseudomonadati</taxon>
        <taxon>Pseudomonadota</taxon>
        <taxon>Alphaproteobacteria</taxon>
        <taxon>Hyphomicrobiales</taxon>
        <taxon>Nitrobacteraceae</taxon>
        <taxon>Rhodopseudomonas</taxon>
    </lineage>
</organism>
<sequence length="250" mass="26891">MPSFHNGRVEIAYLDEGEGEPIVLVHGFASNKEVNWVYPTWVSELKKHGRRVIAFDNRGHGQSSKLYDPDEYQISTMAGDLGALLDHLAIERADVMGYSMGARITAYVARRQPARLRSAILGGLGIGLVQGGGPGENVAAALEAPSFADVTDPVGRTFRAFAEQTRSDRAALAACLRGSRQLMSAAEVAEIRVPLLIAVGSTDDIAGSATALQQLIPGSQVLDIPRRDHMRAVGDRVYKEGVLAFLANRP</sequence>
<dbReference type="SUPFAM" id="SSF53474">
    <property type="entry name" value="alpha/beta-Hydrolases"/>
    <property type="match status" value="1"/>
</dbReference>
<dbReference type="InterPro" id="IPR000073">
    <property type="entry name" value="AB_hydrolase_1"/>
</dbReference>
<name>A0A318U096_9BRAD</name>
<dbReference type="EMBL" id="QJTI01000001">
    <property type="protein sequence ID" value="PYF05329.1"/>
    <property type="molecule type" value="Genomic_DNA"/>
</dbReference>
<dbReference type="GO" id="GO:0004806">
    <property type="term" value="F:triacylglycerol lipase activity"/>
    <property type="evidence" value="ECO:0007669"/>
    <property type="project" value="TreeGrafter"/>
</dbReference>
<reference evidence="2 3" key="1">
    <citation type="submission" date="2018-06" db="EMBL/GenBank/DDBJ databases">
        <title>Genomic Encyclopedia of Archaeal and Bacterial Type Strains, Phase II (KMG-II): from individual species to whole genera.</title>
        <authorList>
            <person name="Goeker M."/>
        </authorList>
    </citation>
    <scope>NUCLEOTIDE SEQUENCE [LARGE SCALE GENOMIC DNA]</scope>
    <source>
        <strain evidence="2 3">JCM 11668</strain>
    </source>
</reference>
<evidence type="ECO:0000313" key="2">
    <source>
        <dbReference type="EMBL" id="PYF05329.1"/>
    </source>
</evidence>
<feature type="domain" description="AB hydrolase-1" evidence="1">
    <location>
        <begin position="21"/>
        <end position="123"/>
    </location>
</feature>
<dbReference type="GO" id="GO:0046503">
    <property type="term" value="P:glycerolipid catabolic process"/>
    <property type="evidence" value="ECO:0007669"/>
    <property type="project" value="TreeGrafter"/>
</dbReference>
<accession>A0A318U096</accession>
<dbReference type="OrthoDB" id="9804723at2"/>
<dbReference type="AlphaFoldDB" id="A0A318U096"/>
<dbReference type="PANTHER" id="PTHR43433">
    <property type="entry name" value="HYDROLASE, ALPHA/BETA FOLD FAMILY PROTEIN"/>
    <property type="match status" value="1"/>
</dbReference>
<comment type="caution">
    <text evidence="2">The sequence shown here is derived from an EMBL/GenBank/DDBJ whole genome shotgun (WGS) entry which is preliminary data.</text>
</comment>
<dbReference type="InterPro" id="IPR050471">
    <property type="entry name" value="AB_hydrolase"/>
</dbReference>
<protein>
    <submittedName>
        <fullName evidence="2">Pimeloyl-ACP methyl ester carboxylesterase</fullName>
    </submittedName>
</protein>
<evidence type="ECO:0000259" key="1">
    <source>
        <dbReference type="Pfam" id="PF00561"/>
    </source>
</evidence>
<evidence type="ECO:0000313" key="3">
    <source>
        <dbReference type="Proteomes" id="UP000248148"/>
    </source>
</evidence>
<dbReference type="Pfam" id="PF00561">
    <property type="entry name" value="Abhydrolase_1"/>
    <property type="match status" value="1"/>
</dbReference>
<dbReference type="Gene3D" id="3.40.50.1820">
    <property type="entry name" value="alpha/beta hydrolase"/>
    <property type="match status" value="1"/>
</dbReference>
<dbReference type="RefSeq" id="WP_110779217.1">
    <property type="nucleotide sequence ID" value="NZ_QJTI01000001.1"/>
</dbReference>
<dbReference type="InterPro" id="IPR029058">
    <property type="entry name" value="AB_hydrolase_fold"/>
</dbReference>
<proteinExistence type="predicted"/>
<keyword evidence="3" id="KW-1185">Reference proteome</keyword>
<dbReference type="Proteomes" id="UP000248148">
    <property type="component" value="Unassembled WGS sequence"/>
</dbReference>
<gene>
    <name evidence="2" type="ORF">BJ122_10167</name>
</gene>